<dbReference type="Gene3D" id="3.90.550.10">
    <property type="entry name" value="Spore Coat Polysaccharide Biosynthesis Protein SpsA, Chain A"/>
    <property type="match status" value="1"/>
</dbReference>
<dbReference type="RefSeq" id="WP_087159177.1">
    <property type="nucleotide sequence ID" value="NZ_NFKM01000027.1"/>
</dbReference>
<dbReference type="AlphaFoldDB" id="A0A1Y4LQ07"/>
<dbReference type="EMBL" id="NFKM01000027">
    <property type="protein sequence ID" value="OUP56312.1"/>
    <property type="molecule type" value="Genomic_DNA"/>
</dbReference>
<dbReference type="PANTHER" id="PTHR22916">
    <property type="entry name" value="GLYCOSYLTRANSFERASE"/>
    <property type="match status" value="1"/>
</dbReference>
<evidence type="ECO:0000313" key="4">
    <source>
        <dbReference type="EMBL" id="OUP56312.1"/>
    </source>
</evidence>
<accession>A0A1Y4LQ07</accession>
<keyword evidence="2" id="KW-0808">Transferase</keyword>
<evidence type="ECO:0000256" key="1">
    <source>
        <dbReference type="ARBA" id="ARBA00022676"/>
    </source>
</evidence>
<dbReference type="Pfam" id="PF00535">
    <property type="entry name" value="Glycos_transf_2"/>
    <property type="match status" value="1"/>
</dbReference>
<gene>
    <name evidence="4" type="ORF">B5F14_09775</name>
</gene>
<dbReference type="PANTHER" id="PTHR22916:SF51">
    <property type="entry name" value="GLYCOSYLTRANSFERASE EPSH-RELATED"/>
    <property type="match status" value="1"/>
</dbReference>
<dbReference type="CDD" id="cd00761">
    <property type="entry name" value="Glyco_tranf_GTA_type"/>
    <property type="match status" value="1"/>
</dbReference>
<dbReference type="SUPFAM" id="SSF53448">
    <property type="entry name" value="Nucleotide-diphospho-sugar transferases"/>
    <property type="match status" value="1"/>
</dbReference>
<reference evidence="5" key="1">
    <citation type="submission" date="2017-04" db="EMBL/GenBank/DDBJ databases">
        <title>Function of individual gut microbiota members based on whole genome sequencing of pure cultures obtained from chicken caecum.</title>
        <authorList>
            <person name="Medvecky M."/>
            <person name="Cejkova D."/>
            <person name="Polansky O."/>
            <person name="Karasova D."/>
            <person name="Kubasova T."/>
            <person name="Cizek A."/>
            <person name="Rychlik I."/>
        </authorList>
    </citation>
    <scope>NUCLEOTIDE SEQUENCE [LARGE SCALE GENOMIC DNA]</scope>
    <source>
        <strain evidence="5">An178</strain>
    </source>
</reference>
<dbReference type="GO" id="GO:0016757">
    <property type="term" value="F:glycosyltransferase activity"/>
    <property type="evidence" value="ECO:0007669"/>
    <property type="project" value="UniProtKB-KW"/>
</dbReference>
<sequence length="322" mass="38114">MLNGKVSVIIPIYQVEKYLERCIKSVINQSYKNIEIILIDDGSTDHCPTICDEYAQKDSRIIVIHKQNGGLSSARNSGLSACSGDYVSFIDSDDYIDEHMIETMVKKIETTNSDIVCCGFYFEMDNGYFSKSFMPDLILNRSNAIDALIENTYLNHYSWNKLYKKKVFKNVYFPEGKLFEDIRTTYKLFLNADKVCLIDEYLYHYQIRRNSIISSSKGDKVFEIFNAYQVLKHDLIRLYPDKKSLIIKSEMNILINQYMELYKWRTNVEEFKLQNTYNLFRNDYHMLTQFTMKERLKYFFFLTSPKLFCQLKERKSQKNAVN</sequence>
<organism evidence="4 5">
    <name type="scientific">Faecalitalea cylindroides</name>
    <dbReference type="NCBI Taxonomy" id="39483"/>
    <lineage>
        <taxon>Bacteria</taxon>
        <taxon>Bacillati</taxon>
        <taxon>Bacillota</taxon>
        <taxon>Erysipelotrichia</taxon>
        <taxon>Erysipelotrichales</taxon>
        <taxon>Erysipelotrichaceae</taxon>
        <taxon>Faecalitalea</taxon>
    </lineage>
</organism>
<comment type="caution">
    <text evidence="4">The sequence shown here is derived from an EMBL/GenBank/DDBJ whole genome shotgun (WGS) entry which is preliminary data.</text>
</comment>
<proteinExistence type="predicted"/>
<dbReference type="InterPro" id="IPR001173">
    <property type="entry name" value="Glyco_trans_2-like"/>
</dbReference>
<name>A0A1Y4LQ07_9FIRM</name>
<protein>
    <recommendedName>
        <fullName evidence="3">Glycosyltransferase 2-like domain-containing protein</fullName>
    </recommendedName>
</protein>
<dbReference type="InterPro" id="IPR029044">
    <property type="entry name" value="Nucleotide-diphossugar_trans"/>
</dbReference>
<evidence type="ECO:0000313" key="5">
    <source>
        <dbReference type="Proteomes" id="UP000195447"/>
    </source>
</evidence>
<dbReference type="Proteomes" id="UP000195447">
    <property type="component" value="Unassembled WGS sequence"/>
</dbReference>
<feature type="domain" description="Glycosyltransferase 2-like" evidence="3">
    <location>
        <begin position="7"/>
        <end position="169"/>
    </location>
</feature>
<keyword evidence="5" id="KW-1185">Reference proteome</keyword>
<evidence type="ECO:0000256" key="2">
    <source>
        <dbReference type="ARBA" id="ARBA00022679"/>
    </source>
</evidence>
<evidence type="ECO:0000259" key="3">
    <source>
        <dbReference type="Pfam" id="PF00535"/>
    </source>
</evidence>
<keyword evidence="1" id="KW-0328">Glycosyltransferase</keyword>